<dbReference type="PANTHER" id="PTHR43793:SF1">
    <property type="entry name" value="FAD SYNTHASE"/>
    <property type="match status" value="1"/>
</dbReference>
<dbReference type="InterPro" id="IPR039556">
    <property type="entry name" value="ICL/PEPM"/>
</dbReference>
<reference evidence="6 7" key="1">
    <citation type="submission" date="2019-03" db="EMBL/GenBank/DDBJ databases">
        <authorList>
            <person name="Kim M.K.M."/>
        </authorList>
    </citation>
    <scope>NUCLEOTIDE SEQUENCE [LARGE SCALE GENOMIC DNA]</scope>
    <source>
        <strain evidence="6 7">17J68-15</strain>
    </source>
</reference>
<dbReference type="AlphaFoldDB" id="A0A4R4E2Z1"/>
<evidence type="ECO:0000256" key="2">
    <source>
        <dbReference type="ARBA" id="ARBA00022695"/>
    </source>
</evidence>
<evidence type="ECO:0000256" key="3">
    <source>
        <dbReference type="ARBA" id="ARBA00023235"/>
    </source>
</evidence>
<feature type="domain" description="Cytidyltransferase-like" evidence="5">
    <location>
        <begin position="11"/>
        <end position="134"/>
    </location>
</feature>
<evidence type="ECO:0000313" key="7">
    <source>
        <dbReference type="Proteomes" id="UP000295164"/>
    </source>
</evidence>
<dbReference type="GO" id="GO:0016779">
    <property type="term" value="F:nucleotidyltransferase activity"/>
    <property type="evidence" value="ECO:0007669"/>
    <property type="project" value="UniProtKB-KW"/>
</dbReference>
<evidence type="ECO:0000313" key="6">
    <source>
        <dbReference type="EMBL" id="TCZ71401.1"/>
    </source>
</evidence>
<evidence type="ECO:0000259" key="5">
    <source>
        <dbReference type="Pfam" id="PF01467"/>
    </source>
</evidence>
<dbReference type="Pfam" id="PF01467">
    <property type="entry name" value="CTP_transf_like"/>
    <property type="match status" value="1"/>
</dbReference>
<dbReference type="EC" id="5.4.2.9" evidence="4"/>
<organism evidence="6 7">
    <name type="scientific">Flaviaesturariibacter aridisoli</name>
    <dbReference type="NCBI Taxonomy" id="2545761"/>
    <lineage>
        <taxon>Bacteria</taxon>
        <taxon>Pseudomonadati</taxon>
        <taxon>Bacteroidota</taxon>
        <taxon>Chitinophagia</taxon>
        <taxon>Chitinophagales</taxon>
        <taxon>Chitinophagaceae</taxon>
        <taxon>Flaviaestuariibacter</taxon>
    </lineage>
</organism>
<dbReference type="InterPro" id="IPR015813">
    <property type="entry name" value="Pyrv/PenolPyrv_kinase-like_dom"/>
</dbReference>
<dbReference type="Gene3D" id="3.40.50.620">
    <property type="entry name" value="HUPs"/>
    <property type="match status" value="1"/>
</dbReference>
<dbReference type="InterPro" id="IPR012698">
    <property type="entry name" value="PEnolPyrv_PMutase_core"/>
</dbReference>
<sequence length="434" mass="47494">MTEDLVYIGMSADLIHPGHLNIIRKGRELGRVVIGLLTDEAIAGYKRVPLLSFEQRSAIVSGLRDVSEVVPQSTLDYSANLRALRPRYVVHGDDWRSGVQSATRARVIEVLSEWGGELVEVPYTQGISSTAIQQSLREIGVTPENRRKRLGRLLSVKPILRVLEAHNGLSAMIVEGSTATDANGRPVEFDGIWLSSLTDSTAKGKPDIEAVDFTSRLQTVNEILEVTTKPIIFDGDTGGRIDQFPFMVRTLERLGVSAIIIEDKVGAKRNSLLEESSVHEQDSIVDFCEKIRAGNNSRVTADFRIIARIESLILGKGMEDAWQRSEAYVAAGAGGIMIHSKESSGADVLEFAKRFRPAHPDVPLIAVPSTYPTVSIGTLQEAGFSLVIYANHLLRSAYPAMQRTAQRLLVEGMAAGAEEDLISIKNLFKLIPGQ</sequence>
<comment type="caution">
    <text evidence="6">The sequence shown here is derived from an EMBL/GenBank/DDBJ whole genome shotgun (WGS) entry which is preliminary data.</text>
</comment>
<evidence type="ECO:0000256" key="1">
    <source>
        <dbReference type="ARBA" id="ARBA00022679"/>
    </source>
</evidence>
<keyword evidence="3 6" id="KW-0413">Isomerase</keyword>
<keyword evidence="1" id="KW-0808">Transferase</keyword>
<dbReference type="CDD" id="cd00377">
    <property type="entry name" value="ICL_PEPM"/>
    <property type="match status" value="1"/>
</dbReference>
<dbReference type="InterPro" id="IPR014729">
    <property type="entry name" value="Rossmann-like_a/b/a_fold"/>
</dbReference>
<proteinExistence type="predicted"/>
<dbReference type="SUPFAM" id="SSF51621">
    <property type="entry name" value="Phosphoenolpyruvate/pyruvate domain"/>
    <property type="match status" value="1"/>
</dbReference>
<keyword evidence="7" id="KW-1185">Reference proteome</keyword>
<dbReference type="Pfam" id="PF13714">
    <property type="entry name" value="PEP_mutase"/>
    <property type="match status" value="1"/>
</dbReference>
<dbReference type="InterPro" id="IPR004821">
    <property type="entry name" value="Cyt_trans-like"/>
</dbReference>
<dbReference type="Gene3D" id="3.20.20.60">
    <property type="entry name" value="Phosphoenolpyruvate-binding domains"/>
    <property type="match status" value="1"/>
</dbReference>
<dbReference type="SUPFAM" id="SSF52374">
    <property type="entry name" value="Nucleotidylyl transferase"/>
    <property type="match status" value="1"/>
</dbReference>
<dbReference type="PANTHER" id="PTHR43793">
    <property type="entry name" value="FAD SYNTHASE"/>
    <property type="match status" value="1"/>
</dbReference>
<name>A0A4R4E2Z1_9BACT</name>
<keyword evidence="2" id="KW-0548">Nucleotidyltransferase</keyword>
<dbReference type="EMBL" id="SKFH01000013">
    <property type="protein sequence ID" value="TCZ71401.1"/>
    <property type="molecule type" value="Genomic_DNA"/>
</dbReference>
<accession>A0A4R4E2Z1</accession>
<protein>
    <recommendedName>
        <fullName evidence="4">phosphoenolpyruvate mutase</fullName>
        <ecNumber evidence="4">5.4.2.9</ecNumber>
    </recommendedName>
</protein>
<dbReference type="RefSeq" id="WP_131852024.1">
    <property type="nucleotide sequence ID" value="NZ_SKFH01000013.1"/>
</dbReference>
<dbReference type="GO" id="GO:0050188">
    <property type="term" value="F:phosphoenolpyruvate mutase activity"/>
    <property type="evidence" value="ECO:0007669"/>
    <property type="project" value="UniProtKB-EC"/>
</dbReference>
<gene>
    <name evidence="6" type="primary">aepX</name>
    <name evidence="6" type="ORF">E0486_09990</name>
</gene>
<dbReference type="Proteomes" id="UP000295164">
    <property type="component" value="Unassembled WGS sequence"/>
</dbReference>
<dbReference type="OrthoDB" id="9795543at2"/>
<evidence type="ECO:0000256" key="4">
    <source>
        <dbReference type="ARBA" id="ARBA00024063"/>
    </source>
</evidence>
<dbReference type="NCBIfam" id="TIGR00125">
    <property type="entry name" value="cyt_tran_rel"/>
    <property type="match status" value="1"/>
</dbReference>
<dbReference type="NCBIfam" id="TIGR02320">
    <property type="entry name" value="PEP_mutase"/>
    <property type="match status" value="1"/>
</dbReference>
<keyword evidence="6" id="KW-0670">Pyruvate</keyword>
<dbReference type="InterPro" id="IPR050385">
    <property type="entry name" value="Archaeal_FAD_synthase"/>
</dbReference>
<dbReference type="InterPro" id="IPR040442">
    <property type="entry name" value="Pyrv_kinase-like_dom_sf"/>
</dbReference>